<comment type="caution">
    <text evidence="2">The sequence shown here is derived from an EMBL/GenBank/DDBJ whole genome shotgun (WGS) entry which is preliminary data.</text>
</comment>
<protein>
    <recommendedName>
        <fullName evidence="4">DUF998 domain-containing protein</fullName>
    </recommendedName>
</protein>
<keyword evidence="1" id="KW-1133">Transmembrane helix</keyword>
<dbReference type="EMBL" id="JAPCID010000009">
    <property type="protein sequence ID" value="MDA0137363.1"/>
    <property type="molecule type" value="Genomic_DNA"/>
</dbReference>
<feature type="transmembrane region" description="Helical" evidence="1">
    <location>
        <begin position="208"/>
        <end position="226"/>
    </location>
</feature>
<feature type="transmembrane region" description="Helical" evidence="1">
    <location>
        <begin position="43"/>
        <end position="64"/>
    </location>
</feature>
<feature type="transmembrane region" description="Helical" evidence="1">
    <location>
        <begin position="238"/>
        <end position="258"/>
    </location>
</feature>
<evidence type="ECO:0000313" key="3">
    <source>
        <dbReference type="Proteomes" id="UP001147700"/>
    </source>
</evidence>
<proteinExistence type="predicted"/>
<name>A0ABT4RFP3_9ACTN</name>
<organism evidence="2 3">
    <name type="scientific">Solirubrobacter deserti</name>
    <dbReference type="NCBI Taxonomy" id="2282478"/>
    <lineage>
        <taxon>Bacteria</taxon>
        <taxon>Bacillati</taxon>
        <taxon>Actinomycetota</taxon>
        <taxon>Thermoleophilia</taxon>
        <taxon>Solirubrobacterales</taxon>
        <taxon>Solirubrobacteraceae</taxon>
        <taxon>Solirubrobacter</taxon>
    </lineage>
</organism>
<accession>A0ABT4RFP3</accession>
<keyword evidence="3" id="KW-1185">Reference proteome</keyword>
<evidence type="ECO:0000313" key="2">
    <source>
        <dbReference type="EMBL" id="MDA0137363.1"/>
    </source>
</evidence>
<sequence length="264" mass="28963">MVQPLTRSGIWILFVLAAANGVWLYFLPGLADTDYAWSIKPPVNAAFIGAGFLAGTLATGLVLWRAREWRTFSTLPVALWVLATSLALATFIHEDRFFWDYPLTWVWTGVYVGVPFAVPFLVWRQRRAAEPAPPADPRLKRLRAISAVVGTVMLIGAAALYLFPEDLLEHWPWTLTPLLARAVAAWYALFGTLLVSSAVGLRRPHEAFIGYATMTCWCVLLLLLPVLHPDDVSGGAGWYAGMIALLALGIYGVLRGAVGFPARA</sequence>
<feature type="transmembrane region" description="Helical" evidence="1">
    <location>
        <begin position="12"/>
        <end position="31"/>
    </location>
</feature>
<feature type="transmembrane region" description="Helical" evidence="1">
    <location>
        <begin position="144"/>
        <end position="163"/>
    </location>
</feature>
<gene>
    <name evidence="2" type="ORF">OJ962_07655</name>
</gene>
<feature type="transmembrane region" description="Helical" evidence="1">
    <location>
        <begin position="104"/>
        <end position="123"/>
    </location>
</feature>
<keyword evidence="1" id="KW-0812">Transmembrane</keyword>
<feature type="transmembrane region" description="Helical" evidence="1">
    <location>
        <begin position="71"/>
        <end position="92"/>
    </location>
</feature>
<dbReference type="RefSeq" id="WP_202955698.1">
    <property type="nucleotide sequence ID" value="NZ_JAPCID010000009.1"/>
</dbReference>
<keyword evidence="1" id="KW-0472">Membrane</keyword>
<dbReference type="Proteomes" id="UP001147700">
    <property type="component" value="Unassembled WGS sequence"/>
</dbReference>
<evidence type="ECO:0000256" key="1">
    <source>
        <dbReference type="SAM" id="Phobius"/>
    </source>
</evidence>
<feature type="transmembrane region" description="Helical" evidence="1">
    <location>
        <begin position="183"/>
        <end position="201"/>
    </location>
</feature>
<evidence type="ECO:0008006" key="4">
    <source>
        <dbReference type="Google" id="ProtNLM"/>
    </source>
</evidence>
<reference evidence="2" key="1">
    <citation type="submission" date="2022-10" db="EMBL/GenBank/DDBJ databases">
        <title>The WGS of Solirubrobacter sp. CPCC 204708.</title>
        <authorList>
            <person name="Jiang Z."/>
        </authorList>
    </citation>
    <scope>NUCLEOTIDE SEQUENCE</scope>
    <source>
        <strain evidence="2">CPCC 204708</strain>
    </source>
</reference>